<dbReference type="EMBL" id="JABEZY010000013">
    <property type="protein sequence ID" value="MBA0751759.1"/>
    <property type="molecule type" value="Genomic_DNA"/>
</dbReference>
<name>A0A7J9CTB8_GOSGO</name>
<keyword evidence="2" id="KW-0732">Signal</keyword>
<organism evidence="3 4">
    <name type="scientific">Gossypium gossypioides</name>
    <name type="common">Mexican cotton</name>
    <name type="synonym">Selera gossypioides</name>
    <dbReference type="NCBI Taxonomy" id="34282"/>
    <lineage>
        <taxon>Eukaryota</taxon>
        <taxon>Viridiplantae</taxon>
        <taxon>Streptophyta</taxon>
        <taxon>Embryophyta</taxon>
        <taxon>Tracheophyta</taxon>
        <taxon>Spermatophyta</taxon>
        <taxon>Magnoliopsida</taxon>
        <taxon>eudicotyledons</taxon>
        <taxon>Gunneridae</taxon>
        <taxon>Pentapetalae</taxon>
        <taxon>rosids</taxon>
        <taxon>malvids</taxon>
        <taxon>Malvales</taxon>
        <taxon>Malvaceae</taxon>
        <taxon>Malvoideae</taxon>
        <taxon>Gossypium</taxon>
    </lineage>
</organism>
<evidence type="ECO:0008006" key="5">
    <source>
        <dbReference type="Google" id="ProtNLM"/>
    </source>
</evidence>
<evidence type="ECO:0000313" key="4">
    <source>
        <dbReference type="Proteomes" id="UP000593579"/>
    </source>
</evidence>
<sequence>MVMAWIQLLGLLGFLYKRRVLEEIGGTIKVAKIDFNTDNKTRGWFAQMAVYSSTVEKEQTKSASNEVVGGGDASDRRNRENVVPLSPIGNEAALLDNVGLDISGLILKSLGKKPMVNIGPSIISSGPVEACNVDSKSIKKVYIASSSCTKLFVIRDEIESRDPMIIPLRLKEMVVNLNNTVLDTRKHSAVTFKEINDQNRGSLEGGEGHTDGYDKTFVSKGRDPRVKGGQIRSGIRLNWTIRDLGEQFKLVSNSTVPLADSMNSIVEPISAQLNTKAGNVFGSPSGTPLDKSRNFEK</sequence>
<feature type="compositionally biased region" description="Polar residues" evidence="1">
    <location>
        <begin position="277"/>
        <end position="286"/>
    </location>
</feature>
<proteinExistence type="predicted"/>
<evidence type="ECO:0000313" key="3">
    <source>
        <dbReference type="EMBL" id="MBA0751759.1"/>
    </source>
</evidence>
<dbReference type="Proteomes" id="UP000593579">
    <property type="component" value="Unassembled WGS sequence"/>
</dbReference>
<dbReference type="AlphaFoldDB" id="A0A7J9CTB8"/>
<keyword evidence="4" id="KW-1185">Reference proteome</keyword>
<feature type="chain" id="PRO_5029631049" description="DUF4283 domain-containing protein" evidence="2">
    <location>
        <begin position="18"/>
        <end position="297"/>
    </location>
</feature>
<evidence type="ECO:0000256" key="2">
    <source>
        <dbReference type="SAM" id="SignalP"/>
    </source>
</evidence>
<gene>
    <name evidence="3" type="ORF">Gogos_000663</name>
</gene>
<comment type="caution">
    <text evidence="3">The sequence shown here is derived from an EMBL/GenBank/DDBJ whole genome shotgun (WGS) entry which is preliminary data.</text>
</comment>
<reference evidence="3 4" key="1">
    <citation type="journal article" date="2019" name="Genome Biol. Evol.">
        <title>Insights into the evolution of the New World diploid cottons (Gossypium, subgenus Houzingenia) based on genome sequencing.</title>
        <authorList>
            <person name="Grover C.E."/>
            <person name="Arick M.A. 2nd"/>
            <person name="Thrash A."/>
            <person name="Conover J.L."/>
            <person name="Sanders W.S."/>
            <person name="Peterson D.G."/>
            <person name="Frelichowski J.E."/>
            <person name="Scheffler J.A."/>
            <person name="Scheffler B.E."/>
            <person name="Wendel J.F."/>
        </authorList>
    </citation>
    <scope>NUCLEOTIDE SEQUENCE [LARGE SCALE GENOMIC DNA]</scope>
    <source>
        <strain evidence="3">5</strain>
        <tissue evidence="3">Leaf</tissue>
    </source>
</reference>
<feature type="signal peptide" evidence="2">
    <location>
        <begin position="1"/>
        <end position="17"/>
    </location>
</feature>
<feature type="region of interest" description="Disordered" evidence="1">
    <location>
        <begin position="277"/>
        <end position="297"/>
    </location>
</feature>
<protein>
    <recommendedName>
        <fullName evidence="5">DUF4283 domain-containing protein</fullName>
    </recommendedName>
</protein>
<accession>A0A7J9CTB8</accession>
<evidence type="ECO:0000256" key="1">
    <source>
        <dbReference type="SAM" id="MobiDB-lite"/>
    </source>
</evidence>
<dbReference type="OrthoDB" id="10547880at2759"/>